<dbReference type="WBParaSite" id="Hba_13378">
    <property type="protein sequence ID" value="Hba_13378"/>
    <property type="gene ID" value="Hba_13378"/>
</dbReference>
<keyword evidence="5 7" id="KW-0694">RNA-binding</keyword>
<dbReference type="InterPro" id="IPR011063">
    <property type="entry name" value="TilS/TtcA_N"/>
</dbReference>
<dbReference type="Proteomes" id="UP000095283">
    <property type="component" value="Unplaced"/>
</dbReference>
<evidence type="ECO:0000256" key="2">
    <source>
        <dbReference type="ARBA" id="ARBA00022555"/>
    </source>
</evidence>
<dbReference type="PANTHER" id="PTHR11807:SF12">
    <property type="entry name" value="CYTOPLASMIC TRNA 2-THIOLATION PROTEIN 1"/>
    <property type="match status" value="1"/>
</dbReference>
<evidence type="ECO:0000256" key="1">
    <source>
        <dbReference type="ARBA" id="ARBA00022490"/>
    </source>
</evidence>
<proteinExistence type="inferred from homology"/>
<dbReference type="InterPro" id="IPR014729">
    <property type="entry name" value="Rossmann-like_a/b/a_fold"/>
</dbReference>
<evidence type="ECO:0000313" key="11">
    <source>
        <dbReference type="Proteomes" id="UP000095283"/>
    </source>
</evidence>
<dbReference type="NCBIfam" id="TIGR00269">
    <property type="entry name" value="TIGR00269 family protein"/>
    <property type="match status" value="1"/>
</dbReference>
<evidence type="ECO:0000256" key="4">
    <source>
        <dbReference type="ARBA" id="ARBA00022694"/>
    </source>
</evidence>
<dbReference type="InterPro" id="IPR000541">
    <property type="entry name" value="Ncs6/Tuc1/Ctu1"/>
</dbReference>
<dbReference type="Gene3D" id="3.40.50.620">
    <property type="entry name" value="HUPs"/>
    <property type="match status" value="1"/>
</dbReference>
<dbReference type="GO" id="GO:0016779">
    <property type="term" value="F:nucleotidyltransferase activity"/>
    <property type="evidence" value="ECO:0007669"/>
    <property type="project" value="UniProtKB-UniRule"/>
</dbReference>
<evidence type="ECO:0000256" key="3">
    <source>
        <dbReference type="ARBA" id="ARBA00022679"/>
    </source>
</evidence>
<dbReference type="GO" id="GO:0005524">
    <property type="term" value="F:ATP binding"/>
    <property type="evidence" value="ECO:0007669"/>
    <property type="project" value="UniProtKB-KW"/>
</dbReference>
<keyword evidence="3 7" id="KW-0808">Transferase</keyword>
<keyword evidence="8" id="KW-0547">Nucleotide-binding</keyword>
<feature type="domain" description="Cytoplasmic tRNA 2-thiolation protein 1 C-terminal" evidence="10">
    <location>
        <begin position="284"/>
        <end position="312"/>
    </location>
</feature>
<feature type="domain" description="tRNA(Ile)-lysidine/2-thiocytidine synthase N-terminal" evidence="9">
    <location>
        <begin position="53"/>
        <end position="250"/>
    </location>
</feature>
<keyword evidence="2 7" id="KW-0820">tRNA-binding</keyword>
<feature type="binding site" evidence="8">
    <location>
        <begin position="57"/>
        <end position="59"/>
    </location>
    <ligand>
        <name>ATP</name>
        <dbReference type="ChEBI" id="CHEBI:30616"/>
    </ligand>
</feature>
<dbReference type="Pfam" id="PF01171">
    <property type="entry name" value="ATP_bind_3"/>
    <property type="match status" value="1"/>
</dbReference>
<keyword evidence="8" id="KW-0067">ATP-binding</keyword>
<evidence type="ECO:0000256" key="8">
    <source>
        <dbReference type="PIRSR" id="PIRSR004976-51"/>
    </source>
</evidence>
<evidence type="ECO:0000256" key="5">
    <source>
        <dbReference type="ARBA" id="ARBA00022884"/>
    </source>
</evidence>
<name>A0A1I7X730_HETBA</name>
<dbReference type="GO" id="GO:0002144">
    <property type="term" value="C:cytosolic tRNA wobble base thiouridylase complex"/>
    <property type="evidence" value="ECO:0007669"/>
    <property type="project" value="TreeGrafter"/>
</dbReference>
<dbReference type="GO" id="GO:0002143">
    <property type="term" value="P:tRNA wobble position uridine thiolation"/>
    <property type="evidence" value="ECO:0007669"/>
    <property type="project" value="TreeGrafter"/>
</dbReference>
<evidence type="ECO:0000256" key="7">
    <source>
        <dbReference type="HAMAP-Rule" id="MF_03053"/>
    </source>
</evidence>
<protein>
    <recommendedName>
        <fullName evidence="7">Cytoplasmic tRNA 2-thiolation protein 1</fullName>
        <ecNumber evidence="7">2.7.7.-</ecNumber>
    </recommendedName>
    <alternativeName>
        <fullName evidence="7">Cytoplasmic tRNA adenylyltransferase 1</fullName>
    </alternativeName>
</protein>
<comment type="subcellular location">
    <subcellularLocation>
        <location evidence="7">Cytoplasm</location>
    </subcellularLocation>
</comment>
<dbReference type="UniPathway" id="UPA00988"/>
<comment type="similarity">
    <text evidence="7">Belongs to the TtcA family. CTU1/NCS6/ATPBD3 subfamily.</text>
</comment>
<dbReference type="GO" id="GO:0032447">
    <property type="term" value="P:protein urmylation"/>
    <property type="evidence" value="ECO:0007669"/>
    <property type="project" value="UniProtKB-UniRule"/>
</dbReference>
<evidence type="ECO:0000313" key="12">
    <source>
        <dbReference type="WBParaSite" id="Hba_13378"/>
    </source>
</evidence>
<feature type="binding site" evidence="8">
    <location>
        <position position="91"/>
    </location>
    <ligand>
        <name>ATP</name>
        <dbReference type="ChEBI" id="CHEBI:30616"/>
    </ligand>
</feature>
<organism evidence="11 12">
    <name type="scientific">Heterorhabditis bacteriophora</name>
    <name type="common">Entomopathogenic nematode worm</name>
    <dbReference type="NCBI Taxonomy" id="37862"/>
    <lineage>
        <taxon>Eukaryota</taxon>
        <taxon>Metazoa</taxon>
        <taxon>Ecdysozoa</taxon>
        <taxon>Nematoda</taxon>
        <taxon>Chromadorea</taxon>
        <taxon>Rhabditida</taxon>
        <taxon>Rhabditina</taxon>
        <taxon>Rhabditomorpha</taxon>
        <taxon>Strongyloidea</taxon>
        <taxon>Heterorhabditidae</taxon>
        <taxon>Heterorhabditis</taxon>
    </lineage>
</organism>
<reference evidence="12" key="1">
    <citation type="submission" date="2016-11" db="UniProtKB">
        <authorList>
            <consortium name="WormBaseParasite"/>
        </authorList>
    </citation>
    <scope>IDENTIFICATION</scope>
</reference>
<dbReference type="PIRSF" id="PIRSF004976">
    <property type="entry name" value="ATPase_YdaO"/>
    <property type="match status" value="1"/>
</dbReference>
<dbReference type="SUPFAM" id="SSF52402">
    <property type="entry name" value="Adenine nucleotide alpha hydrolases-like"/>
    <property type="match status" value="1"/>
</dbReference>
<dbReference type="InterPro" id="IPR035107">
    <property type="entry name" value="tRNA_thiolation_TtcA_Ctu1"/>
</dbReference>
<accession>A0A1I7X730</accession>
<dbReference type="GO" id="GO:0005739">
    <property type="term" value="C:mitochondrion"/>
    <property type="evidence" value="ECO:0007669"/>
    <property type="project" value="TreeGrafter"/>
</dbReference>
<evidence type="ECO:0000259" key="10">
    <source>
        <dbReference type="Pfam" id="PF16503"/>
    </source>
</evidence>
<feature type="binding site" evidence="8">
    <location>
        <position position="169"/>
    </location>
    <ligand>
        <name>ATP</name>
        <dbReference type="ChEBI" id="CHEBI:30616"/>
    </ligand>
</feature>
<evidence type="ECO:0000259" key="9">
    <source>
        <dbReference type="Pfam" id="PF01171"/>
    </source>
</evidence>
<feature type="binding site" evidence="8">
    <location>
        <position position="174"/>
    </location>
    <ligand>
        <name>ATP</name>
        <dbReference type="ChEBI" id="CHEBI:30616"/>
    </ligand>
</feature>
<dbReference type="InterPro" id="IPR056369">
    <property type="entry name" value="CTU1-like_ATP-bd"/>
</dbReference>
<dbReference type="Pfam" id="PF16503">
    <property type="entry name" value="zn-ribbon_14"/>
    <property type="match status" value="1"/>
</dbReference>
<dbReference type="GO" id="GO:0000049">
    <property type="term" value="F:tRNA binding"/>
    <property type="evidence" value="ECO:0007669"/>
    <property type="project" value="UniProtKB-UniRule"/>
</dbReference>
<keyword evidence="1 7" id="KW-0963">Cytoplasm</keyword>
<dbReference type="AlphaFoldDB" id="A0A1I7X730"/>
<dbReference type="PANTHER" id="PTHR11807">
    <property type="entry name" value="ATPASES OF THE PP SUPERFAMILY-RELATED"/>
    <property type="match status" value="1"/>
</dbReference>
<dbReference type="InterPro" id="IPR032442">
    <property type="entry name" value="CTU1_C"/>
</dbReference>
<keyword evidence="11" id="KW-1185">Reference proteome</keyword>
<keyword evidence="4 7" id="KW-0819">tRNA processing</keyword>
<evidence type="ECO:0000256" key="6">
    <source>
        <dbReference type="ARBA" id="ARBA00060195"/>
    </source>
</evidence>
<dbReference type="HAMAP" id="MF_03053">
    <property type="entry name" value="CTU1"/>
    <property type="match status" value="1"/>
</dbReference>
<comment type="pathway">
    <text evidence="7">tRNA modification; 5-methoxycarbonylmethyl-2-thiouridine-tRNA biosynthesis.</text>
</comment>
<sequence length="349" mass="38868">MPVPCSSEECSSSASIKRAKDGRAVCGSCFTKQFEEDVHSTITSTKLFEYGEKVAIGASGGKDSTVLAYVIKACTLNERYNYGLDLVLLSIDEGIKGYRDDSLQAVERNRVEYGVPLTIISYKELYGWTMDDIVAKIGKKNNCTFCGVFRRQALDRGAFKIGATKLVTGHNADDMAETVLMNVLRGDIARLERCTNILTGEGTALPRAKPLKYCFEKDIVMYARVNKLDYFYTECIYAPNAYRGYSRTFVKNLERLRPQAILDLIRSGESMIIKKEVAVPNLTTCNRCGYISSQKLCKACLLIEGLNTNNTNLGVKKNSSAKRLLNDTNLEKQTCKNSCDCEETSTNDF</sequence>
<dbReference type="FunFam" id="3.40.50.620:FF:000132">
    <property type="entry name" value="Cytoplasmic tRNA 2-thiolation protein 1"/>
    <property type="match status" value="1"/>
</dbReference>
<comment type="function">
    <text evidence="6 7">Plays a central role in 2-thiolation of mcm(5)S(2)U at tRNA wobble positions of tRNA(Lys), tRNA(Glu) and tRNA(Gln). Directly binds tRNAs and probably acts by catalyzing adenylation of tRNAs, an intermediate required for 2-thiolation. It is unclear whether it acts as a sulfurtransferase that transfers sulfur from thiocarboxylated URM1 onto the uridine of tRNAs at wobble position.</text>
</comment>
<dbReference type="CDD" id="cd01713">
    <property type="entry name" value="CTU1-like"/>
    <property type="match status" value="1"/>
</dbReference>
<dbReference type="EC" id="2.7.7.-" evidence="7"/>
<feature type="binding site" evidence="8">
    <location>
        <position position="63"/>
    </location>
    <ligand>
        <name>ATP</name>
        <dbReference type="ChEBI" id="CHEBI:30616"/>
    </ligand>
</feature>